<organism evidence="6 7">
    <name type="scientific">Lutimonas vermicola</name>
    <dbReference type="NCBI Taxonomy" id="414288"/>
    <lineage>
        <taxon>Bacteria</taxon>
        <taxon>Pseudomonadati</taxon>
        <taxon>Bacteroidota</taxon>
        <taxon>Flavobacteriia</taxon>
        <taxon>Flavobacteriales</taxon>
        <taxon>Flavobacteriaceae</taxon>
        <taxon>Lutimonas</taxon>
    </lineage>
</organism>
<evidence type="ECO:0000313" key="7">
    <source>
        <dbReference type="Proteomes" id="UP001474120"/>
    </source>
</evidence>
<feature type="signal peptide" evidence="4">
    <location>
        <begin position="1"/>
        <end position="27"/>
    </location>
</feature>
<gene>
    <name evidence="6" type="ORF">AABB81_13110</name>
</gene>
<dbReference type="SMART" id="SM01217">
    <property type="entry name" value="Fn3_like"/>
    <property type="match status" value="1"/>
</dbReference>
<dbReference type="Gene3D" id="2.60.40.10">
    <property type="entry name" value="Immunoglobulins"/>
    <property type="match status" value="1"/>
</dbReference>
<dbReference type="InterPro" id="IPR036881">
    <property type="entry name" value="Glyco_hydro_3_C_sf"/>
</dbReference>
<dbReference type="RefSeq" id="WP_342161007.1">
    <property type="nucleotide sequence ID" value="NZ_JBCDNA010000003.1"/>
</dbReference>
<evidence type="ECO:0000313" key="6">
    <source>
        <dbReference type="EMBL" id="MEL4456842.1"/>
    </source>
</evidence>
<keyword evidence="3 6" id="KW-0378">Hydrolase</keyword>
<dbReference type="InterPro" id="IPR013783">
    <property type="entry name" value="Ig-like_fold"/>
</dbReference>
<evidence type="ECO:0000256" key="4">
    <source>
        <dbReference type="SAM" id="SignalP"/>
    </source>
</evidence>
<evidence type="ECO:0000259" key="5">
    <source>
        <dbReference type="SMART" id="SM01217"/>
    </source>
</evidence>
<dbReference type="SUPFAM" id="SSF52279">
    <property type="entry name" value="Beta-D-glucan exohydrolase, C-terminal domain"/>
    <property type="match status" value="1"/>
</dbReference>
<dbReference type="Proteomes" id="UP001474120">
    <property type="component" value="Unassembled WGS sequence"/>
</dbReference>
<reference evidence="6 7" key="1">
    <citation type="submission" date="2024-04" db="EMBL/GenBank/DDBJ databases">
        <title>whole genome sequencing of Lutimonas vermicola strain IMCC1616.</title>
        <authorList>
            <person name="Bae S.S."/>
        </authorList>
    </citation>
    <scope>NUCLEOTIDE SEQUENCE [LARGE SCALE GENOMIC DNA]</scope>
    <source>
        <strain evidence="6 7">IMCC1616</strain>
    </source>
</reference>
<sequence>MNFLSVKPLFHWALTLLLTTSFFLSHAQEGSFKDPKLPAEDRIALLLDQMTLEEKISQMVNSSKGIERLGILPYDWWNEALHGVGRSGNATIFPQAIGMAATFDKNLLYRVSTAISDEARAMFNASQKAGNYRRYTGLSFWTPNVNIFRDPRWGRGQETYGEDPFLTGILGASFVKGLQGDHPTYLKTAACAKHFAVHSGPEKLRHEFNAKVSQKDLYETYLPAFEQLVASNVESVMCAYNRVNDEVCCGSNTLLTELLIDKWNFQGHILTDCGALTDFYSEIGHGVASNSTQAAALALKSGVSLNCGNTFSSLLEALELGLIKESDIDDQLSKLLKTRFKLGLFDPPEMNPYNKIPSEVIDSKKHRDLAYETAVKSMVLLKNNGVLPLKNNLQRYYVVGPNAASIDALLGNYFGVNSQIVTFLEGISSRVALGSQVQYSPGTTLDRPNINPADWSTGEAAEADANIVVMGLTRHIEGEEGESISSPYSGDRLDYNIPQNQMDYLKKIKGDHGKPVIVIITGGCPMNLSEVHDIADAVLFAWYPGEEGGNAAADILFGHVSPSGRLPITFPKSLDQLPAYEDYSMKGRTYRYMTQEPMYPFGYGLSYAKFMYSGLKLSKEKIRKKENTTLYCTVKNSSEVDGDEIVQLYISANNKDIESPLFSLKAVERISLKAGESKTMTFDISPEMLSLINENGEKVQYKGSFQIFASGSLPTERSRNLGAEIGLNIKLDVN</sequence>
<dbReference type="Pfam" id="PF14310">
    <property type="entry name" value="Fn3-like"/>
    <property type="match status" value="1"/>
</dbReference>
<feature type="domain" description="Fibronectin type III-like" evidence="5">
    <location>
        <begin position="644"/>
        <end position="713"/>
    </location>
</feature>
<dbReference type="InterPro" id="IPR026891">
    <property type="entry name" value="Fn3-like"/>
</dbReference>
<keyword evidence="2 4" id="KW-0732">Signal</keyword>
<dbReference type="InterPro" id="IPR017853">
    <property type="entry name" value="GH"/>
</dbReference>
<dbReference type="GO" id="GO:0016787">
    <property type="term" value="F:hydrolase activity"/>
    <property type="evidence" value="ECO:0007669"/>
    <property type="project" value="UniProtKB-KW"/>
</dbReference>
<proteinExistence type="inferred from homology"/>
<evidence type="ECO:0000256" key="2">
    <source>
        <dbReference type="ARBA" id="ARBA00022729"/>
    </source>
</evidence>
<evidence type="ECO:0000256" key="3">
    <source>
        <dbReference type="ARBA" id="ARBA00022801"/>
    </source>
</evidence>
<dbReference type="EMBL" id="JBCDNA010000003">
    <property type="protein sequence ID" value="MEL4456842.1"/>
    <property type="molecule type" value="Genomic_DNA"/>
</dbReference>
<feature type="chain" id="PRO_5045926271" evidence="4">
    <location>
        <begin position="28"/>
        <end position="734"/>
    </location>
</feature>
<dbReference type="SUPFAM" id="SSF51445">
    <property type="entry name" value="(Trans)glycosidases"/>
    <property type="match status" value="1"/>
</dbReference>
<dbReference type="InterPro" id="IPR044993">
    <property type="entry name" value="BXL"/>
</dbReference>
<dbReference type="Gene3D" id="3.20.20.300">
    <property type="entry name" value="Glycoside hydrolase, family 3, N-terminal domain"/>
    <property type="match status" value="1"/>
</dbReference>
<dbReference type="Gene3D" id="3.40.50.1700">
    <property type="entry name" value="Glycoside hydrolase family 3 C-terminal domain"/>
    <property type="match status" value="1"/>
</dbReference>
<name>A0ABU9L319_9FLAO</name>
<keyword evidence="7" id="KW-1185">Reference proteome</keyword>
<dbReference type="PANTHER" id="PTHR42721:SF3">
    <property type="entry name" value="BETA-D-XYLOSIDASE 5-RELATED"/>
    <property type="match status" value="1"/>
</dbReference>
<dbReference type="InterPro" id="IPR036962">
    <property type="entry name" value="Glyco_hydro_3_N_sf"/>
</dbReference>
<dbReference type="Pfam" id="PF00933">
    <property type="entry name" value="Glyco_hydro_3"/>
    <property type="match status" value="1"/>
</dbReference>
<dbReference type="InterPro" id="IPR002772">
    <property type="entry name" value="Glyco_hydro_3_C"/>
</dbReference>
<dbReference type="PANTHER" id="PTHR42721">
    <property type="entry name" value="SUGAR HYDROLASE-RELATED"/>
    <property type="match status" value="1"/>
</dbReference>
<comment type="caution">
    <text evidence="6">The sequence shown here is derived from an EMBL/GenBank/DDBJ whole genome shotgun (WGS) entry which is preliminary data.</text>
</comment>
<dbReference type="Pfam" id="PF01915">
    <property type="entry name" value="Glyco_hydro_3_C"/>
    <property type="match status" value="1"/>
</dbReference>
<accession>A0ABU9L319</accession>
<evidence type="ECO:0000256" key="1">
    <source>
        <dbReference type="ARBA" id="ARBA00005336"/>
    </source>
</evidence>
<dbReference type="InterPro" id="IPR001764">
    <property type="entry name" value="Glyco_hydro_3_N"/>
</dbReference>
<protein>
    <submittedName>
        <fullName evidence="6">Glycoside hydrolase family 3 C-terminal domain-containing protein</fullName>
    </submittedName>
</protein>
<dbReference type="PRINTS" id="PR00133">
    <property type="entry name" value="GLHYDRLASE3"/>
</dbReference>
<comment type="similarity">
    <text evidence="1">Belongs to the glycosyl hydrolase 3 family.</text>
</comment>